<dbReference type="EMBL" id="RBWE01000009">
    <property type="protein sequence ID" value="RKO65484.1"/>
    <property type="molecule type" value="Genomic_DNA"/>
</dbReference>
<dbReference type="Gene3D" id="3.40.50.2000">
    <property type="entry name" value="Glycogen Phosphorylase B"/>
    <property type="match status" value="1"/>
</dbReference>
<organism evidence="1 2">
    <name type="scientific">Desulfofundulus salinus</name>
    <dbReference type="NCBI Taxonomy" id="2419843"/>
    <lineage>
        <taxon>Bacteria</taxon>
        <taxon>Bacillati</taxon>
        <taxon>Bacillota</taxon>
        <taxon>Clostridia</taxon>
        <taxon>Eubacteriales</taxon>
        <taxon>Peptococcaceae</taxon>
        <taxon>Desulfofundulus</taxon>
    </lineage>
</organism>
<keyword evidence="2" id="KW-1185">Reference proteome</keyword>
<protein>
    <recommendedName>
        <fullName evidence="3">Glycosyltransferase</fullName>
    </recommendedName>
</protein>
<evidence type="ECO:0000313" key="1">
    <source>
        <dbReference type="EMBL" id="RKO65484.1"/>
    </source>
</evidence>
<gene>
    <name evidence="1" type="ORF">D7024_14535</name>
</gene>
<proteinExistence type="predicted"/>
<comment type="caution">
    <text evidence="1">The sequence shown here is derived from an EMBL/GenBank/DDBJ whole genome shotgun (WGS) entry which is preliminary data.</text>
</comment>
<sequence>MPHIVFIGSDGQPWHGVDKILALAELKPDWMFEIIGFNSNETNKVNVTFHGVLFRREYERILARADIAVGTLALHRKKMNEASSLKVREYLAYGLPTIIGYKDTDFPEPVPFILELPNSEQNVVCGIKAIEAFVKKWRGKRVPREAVLRLDAGYKEQIRLSFFLKVLEQYNKQRFS</sequence>
<evidence type="ECO:0008006" key="3">
    <source>
        <dbReference type="Google" id="ProtNLM"/>
    </source>
</evidence>
<dbReference type="SUPFAM" id="SSF53756">
    <property type="entry name" value="UDP-Glycosyltransferase/glycogen phosphorylase"/>
    <property type="match status" value="1"/>
</dbReference>
<name>A0A494WY76_9FIRM</name>
<dbReference type="Proteomes" id="UP000271256">
    <property type="component" value="Unassembled WGS sequence"/>
</dbReference>
<dbReference type="AlphaFoldDB" id="A0A494WY76"/>
<reference evidence="1 2" key="1">
    <citation type="submission" date="2018-10" db="EMBL/GenBank/DDBJ databases">
        <authorList>
            <person name="Grouzdev D.S."/>
            <person name="Krutkina M.S."/>
            <person name="Tourova T.P."/>
            <person name="Nazina T.N."/>
        </authorList>
    </citation>
    <scope>NUCLEOTIDE SEQUENCE [LARGE SCALE GENOMIC DNA]</scope>
    <source>
        <strain evidence="1 2">435</strain>
    </source>
</reference>
<evidence type="ECO:0000313" key="2">
    <source>
        <dbReference type="Proteomes" id="UP000271256"/>
    </source>
</evidence>
<accession>A0A494WY76</accession>